<evidence type="ECO:0000313" key="9">
    <source>
        <dbReference type="Proteomes" id="UP001138757"/>
    </source>
</evidence>
<reference evidence="8" key="1">
    <citation type="submission" date="2021-05" db="EMBL/GenBank/DDBJ databases">
        <title>Genome of Sphingobium sp. strain.</title>
        <authorList>
            <person name="Fan R."/>
        </authorList>
    </citation>
    <scope>NUCLEOTIDE SEQUENCE</scope>
    <source>
        <strain evidence="8">H33</strain>
    </source>
</reference>
<comment type="caution">
    <text evidence="8">The sequence shown here is derived from an EMBL/GenBank/DDBJ whole genome shotgun (WGS) entry which is preliminary data.</text>
</comment>
<evidence type="ECO:0000256" key="4">
    <source>
        <dbReference type="ARBA" id="ARBA00023136"/>
    </source>
</evidence>
<keyword evidence="2" id="KW-1003">Cell membrane</keyword>
<evidence type="ECO:0000256" key="7">
    <source>
        <dbReference type="SAM" id="SignalP"/>
    </source>
</evidence>
<feature type="signal peptide" evidence="7">
    <location>
        <begin position="1"/>
        <end position="21"/>
    </location>
</feature>
<keyword evidence="4" id="KW-0472">Membrane</keyword>
<dbReference type="RefSeq" id="WP_214624112.1">
    <property type="nucleotide sequence ID" value="NZ_JAHGAW010000008.1"/>
</dbReference>
<evidence type="ECO:0000256" key="2">
    <source>
        <dbReference type="ARBA" id="ARBA00022475"/>
    </source>
</evidence>
<protein>
    <submittedName>
        <fullName evidence="8">Entericidin A/B family lipoprotein</fullName>
    </submittedName>
</protein>
<name>A0A9X1IS04_9SPHN</name>
<keyword evidence="6 8" id="KW-0449">Lipoprotein</keyword>
<dbReference type="GO" id="GO:0016020">
    <property type="term" value="C:membrane"/>
    <property type="evidence" value="ECO:0007669"/>
    <property type="project" value="InterPro"/>
</dbReference>
<evidence type="ECO:0000313" key="8">
    <source>
        <dbReference type="EMBL" id="MBT2187859.1"/>
    </source>
</evidence>
<feature type="chain" id="PRO_5040834207" evidence="7">
    <location>
        <begin position="22"/>
        <end position="43"/>
    </location>
</feature>
<evidence type="ECO:0000256" key="1">
    <source>
        <dbReference type="ARBA" id="ARBA00010296"/>
    </source>
</evidence>
<dbReference type="Pfam" id="PF08085">
    <property type="entry name" value="Entericidin"/>
    <property type="match status" value="1"/>
</dbReference>
<dbReference type="AlphaFoldDB" id="A0A9X1IS04"/>
<evidence type="ECO:0000256" key="5">
    <source>
        <dbReference type="ARBA" id="ARBA00023139"/>
    </source>
</evidence>
<keyword evidence="3 7" id="KW-0732">Signal</keyword>
<accession>A0A9X1IS04</accession>
<organism evidence="8 9">
    <name type="scientific">Sphingobium nicotianae</name>
    <dbReference type="NCBI Taxonomy" id="2782607"/>
    <lineage>
        <taxon>Bacteria</taxon>
        <taxon>Pseudomonadati</taxon>
        <taxon>Pseudomonadota</taxon>
        <taxon>Alphaproteobacteria</taxon>
        <taxon>Sphingomonadales</taxon>
        <taxon>Sphingomonadaceae</taxon>
        <taxon>Sphingobium</taxon>
    </lineage>
</organism>
<dbReference type="GO" id="GO:0009636">
    <property type="term" value="P:response to toxic substance"/>
    <property type="evidence" value="ECO:0007669"/>
    <property type="project" value="InterPro"/>
</dbReference>
<proteinExistence type="inferred from homology"/>
<keyword evidence="5" id="KW-0564">Palmitate</keyword>
<dbReference type="Proteomes" id="UP001138757">
    <property type="component" value="Unassembled WGS sequence"/>
</dbReference>
<comment type="similarity">
    <text evidence="1">Belongs to the EcnA/EcnB lipoprotein family.</text>
</comment>
<evidence type="ECO:0000256" key="6">
    <source>
        <dbReference type="ARBA" id="ARBA00023288"/>
    </source>
</evidence>
<evidence type="ECO:0000256" key="3">
    <source>
        <dbReference type="ARBA" id="ARBA00022729"/>
    </source>
</evidence>
<gene>
    <name evidence="8" type="ORF">KK488_12970</name>
</gene>
<dbReference type="InterPro" id="IPR012556">
    <property type="entry name" value="Entericidin"/>
</dbReference>
<dbReference type="EMBL" id="JAHGAW010000008">
    <property type="protein sequence ID" value="MBT2187859.1"/>
    <property type="molecule type" value="Genomic_DNA"/>
</dbReference>
<sequence length="43" mass="4323">MKRNAILALLLGAAFALNACATVKGAGKDIQSVGQAGEDAINH</sequence>
<keyword evidence="9" id="KW-1185">Reference proteome</keyword>